<reference evidence="2 3" key="1">
    <citation type="submission" date="2018-10" db="EMBL/GenBank/DDBJ databases">
        <title>Genome assembly for a Yunnan-Guizhou Plateau 3E fish, Anabarilius grahami (Regan), and its evolutionary and genetic applications.</title>
        <authorList>
            <person name="Jiang W."/>
        </authorList>
    </citation>
    <scope>NUCLEOTIDE SEQUENCE [LARGE SCALE GENOMIC DNA]</scope>
    <source>
        <strain evidence="2">AG-KIZ</strain>
        <tissue evidence="2">Muscle</tissue>
    </source>
</reference>
<keyword evidence="3" id="KW-1185">Reference proteome</keyword>
<evidence type="ECO:0000313" key="3">
    <source>
        <dbReference type="Proteomes" id="UP000281406"/>
    </source>
</evidence>
<feature type="compositionally biased region" description="Basic residues" evidence="1">
    <location>
        <begin position="71"/>
        <end position="96"/>
    </location>
</feature>
<gene>
    <name evidence="2" type="ORF">DPX16_21006</name>
</gene>
<sequence length="135" mass="15134">MEAKRAYCHGKTSGCKRKLTVLFIELHRQIAERMVTVAAAGRDDAGTSTGRQVQIVVGIPSANGEQVKNPTKNKYRNRTPRRSQSSRRSHKEHTGKRTGNCKQRSDKHETKDRALNWLDDGKQLPLIKQSAATPT</sequence>
<accession>A0A3N0YW68</accession>
<name>A0A3N0YW68_ANAGA</name>
<protein>
    <submittedName>
        <fullName evidence="2">Uncharacterized protein</fullName>
    </submittedName>
</protein>
<evidence type="ECO:0000313" key="2">
    <source>
        <dbReference type="EMBL" id="ROL50439.1"/>
    </source>
</evidence>
<evidence type="ECO:0000256" key="1">
    <source>
        <dbReference type="SAM" id="MobiDB-lite"/>
    </source>
</evidence>
<dbReference type="EMBL" id="RJVU01020258">
    <property type="protein sequence ID" value="ROL50439.1"/>
    <property type="molecule type" value="Genomic_DNA"/>
</dbReference>
<proteinExistence type="predicted"/>
<dbReference type="AlphaFoldDB" id="A0A3N0YW68"/>
<dbReference type="Proteomes" id="UP000281406">
    <property type="component" value="Unassembled WGS sequence"/>
</dbReference>
<feature type="compositionally biased region" description="Basic and acidic residues" evidence="1">
    <location>
        <begin position="103"/>
        <end position="122"/>
    </location>
</feature>
<comment type="caution">
    <text evidence="2">The sequence shown here is derived from an EMBL/GenBank/DDBJ whole genome shotgun (WGS) entry which is preliminary data.</text>
</comment>
<organism evidence="2 3">
    <name type="scientific">Anabarilius grahami</name>
    <name type="common">Kanglang fish</name>
    <name type="synonym">Barilius grahami</name>
    <dbReference type="NCBI Taxonomy" id="495550"/>
    <lineage>
        <taxon>Eukaryota</taxon>
        <taxon>Metazoa</taxon>
        <taxon>Chordata</taxon>
        <taxon>Craniata</taxon>
        <taxon>Vertebrata</taxon>
        <taxon>Euteleostomi</taxon>
        <taxon>Actinopterygii</taxon>
        <taxon>Neopterygii</taxon>
        <taxon>Teleostei</taxon>
        <taxon>Ostariophysi</taxon>
        <taxon>Cypriniformes</taxon>
        <taxon>Xenocyprididae</taxon>
        <taxon>Xenocypridinae</taxon>
        <taxon>Xenocypridinae incertae sedis</taxon>
        <taxon>Anabarilius</taxon>
    </lineage>
</organism>
<feature type="region of interest" description="Disordered" evidence="1">
    <location>
        <begin position="57"/>
        <end position="135"/>
    </location>
</feature>